<evidence type="ECO:0000313" key="3">
    <source>
        <dbReference type="Proteomes" id="UP001215087"/>
    </source>
</evidence>
<name>A0ABT5UYN5_EUBLI</name>
<feature type="transmembrane region" description="Helical" evidence="1">
    <location>
        <begin position="278"/>
        <end position="296"/>
    </location>
</feature>
<feature type="transmembrane region" description="Helical" evidence="1">
    <location>
        <begin position="308"/>
        <end position="339"/>
    </location>
</feature>
<keyword evidence="1" id="KW-1133">Transmembrane helix</keyword>
<dbReference type="Pfam" id="PF19484">
    <property type="entry name" value="DUF6020"/>
    <property type="match status" value="1"/>
</dbReference>
<feature type="transmembrane region" description="Helical" evidence="1">
    <location>
        <begin position="104"/>
        <end position="126"/>
    </location>
</feature>
<organism evidence="2 3">
    <name type="scientific">Eubacterium limosum</name>
    <dbReference type="NCBI Taxonomy" id="1736"/>
    <lineage>
        <taxon>Bacteria</taxon>
        <taxon>Bacillati</taxon>
        <taxon>Bacillota</taxon>
        <taxon>Clostridia</taxon>
        <taxon>Eubacteriales</taxon>
        <taxon>Eubacteriaceae</taxon>
        <taxon>Eubacterium</taxon>
    </lineage>
</organism>
<keyword evidence="1" id="KW-0472">Membrane</keyword>
<feature type="transmembrane region" description="Helical" evidence="1">
    <location>
        <begin position="198"/>
        <end position="215"/>
    </location>
</feature>
<feature type="transmembrane region" description="Helical" evidence="1">
    <location>
        <begin position="73"/>
        <end position="92"/>
    </location>
</feature>
<feature type="transmembrane region" description="Helical" evidence="1">
    <location>
        <begin position="153"/>
        <end position="178"/>
    </location>
</feature>
<reference evidence="2 3" key="1">
    <citation type="submission" date="2023-02" db="EMBL/GenBank/DDBJ databases">
        <title>Comparative genome analysis of Eubacterium limosum species.</title>
        <authorList>
            <person name="Bak J.E."/>
        </authorList>
    </citation>
    <scope>NUCLEOTIDE SEQUENCE [LARGE SCALE GENOMIC DNA]</scope>
    <source>
        <strain evidence="2 3">KGMB01548</strain>
    </source>
</reference>
<feature type="transmembrane region" description="Helical" evidence="1">
    <location>
        <begin position="577"/>
        <end position="597"/>
    </location>
</feature>
<protein>
    <submittedName>
        <fullName evidence="2">DUF6020 family protein</fullName>
    </submittedName>
</protein>
<dbReference type="EMBL" id="JAQSVD010000018">
    <property type="protein sequence ID" value="MDE1472687.1"/>
    <property type="molecule type" value="Genomic_DNA"/>
</dbReference>
<dbReference type="Proteomes" id="UP001215087">
    <property type="component" value="Unassembled WGS sequence"/>
</dbReference>
<feature type="transmembrane region" description="Helical" evidence="1">
    <location>
        <begin position="552"/>
        <end position="571"/>
    </location>
</feature>
<feature type="transmembrane region" description="Helical" evidence="1">
    <location>
        <begin position="345"/>
        <end position="370"/>
    </location>
</feature>
<dbReference type="RefSeq" id="WP_227209291.1">
    <property type="nucleotide sequence ID" value="NZ_JAJCLO010000023.1"/>
</dbReference>
<feature type="transmembrane region" description="Helical" evidence="1">
    <location>
        <begin position="221"/>
        <end position="240"/>
    </location>
</feature>
<proteinExistence type="predicted"/>
<feature type="transmembrane region" description="Helical" evidence="1">
    <location>
        <begin position="15"/>
        <end position="34"/>
    </location>
</feature>
<evidence type="ECO:0000313" key="2">
    <source>
        <dbReference type="EMBL" id="MDE1472687.1"/>
    </source>
</evidence>
<feature type="transmembrane region" description="Helical" evidence="1">
    <location>
        <begin position="46"/>
        <end position="67"/>
    </location>
</feature>
<sequence>MDKTKLFSFFKKNNFSFSLILSFFCIIVFTNLSIAGRYQIFYADSVLTILIYIALVALFCFFGKIINLNLLKHTIGFGIIFSFFLVVGCEFSENHTIEAITIKSFFLFCGFIFVITAALAIFLYFLPTLSHNLTNNKVNIYLEKILGYNYKTFFFILVFILLFWTSAFLALFPGNFVYDGPFQIYHYVLGDLTAHHPVIHTLLLSECVILGQWLFNSYSNGLAIYSVVQAIVLATSFSYCCCYMKKLKIPSILVLFAILYFALNPVIQILAFTTTKDTIFSALFLLYIILTIDLLFDPSKGVGLFGQLRYIIIVVLMCLFRNQGIYIFIFCTPFVILIAKNNKKKLLMTCIISLITVKIISSLFITVFGIQPGDSREMLSVPMQQLAKVANEKPESITEDECKSLNEIMPIDSIQNYVPEISDPIKNNFNTEQFKSNYCKYIKLWANLGKKNPIVYIDAFLYLSYGNWYVDDSPFWSSYVLTENHLDKNINVFNIERTSKFPEYEKFLIAVSTDMPQNKIPIISVFLNQAFPFWIFLFSVMSLIYIRQKAMFISLLPIFTYWGTLLLGPVISVRYSLPLIVCTPLMFSLIFVKNNYINDLEEK</sequence>
<feature type="transmembrane region" description="Helical" evidence="1">
    <location>
        <begin position="522"/>
        <end position="545"/>
    </location>
</feature>
<gene>
    <name evidence="2" type="ORF">PTZ04_20710</name>
</gene>
<accession>A0ABT5UYN5</accession>
<comment type="caution">
    <text evidence="2">The sequence shown here is derived from an EMBL/GenBank/DDBJ whole genome shotgun (WGS) entry which is preliminary data.</text>
</comment>
<feature type="transmembrane region" description="Helical" evidence="1">
    <location>
        <begin position="252"/>
        <end position="272"/>
    </location>
</feature>
<dbReference type="InterPro" id="IPR046062">
    <property type="entry name" value="DUF6020"/>
</dbReference>
<keyword evidence="3" id="KW-1185">Reference proteome</keyword>
<evidence type="ECO:0000256" key="1">
    <source>
        <dbReference type="SAM" id="Phobius"/>
    </source>
</evidence>
<keyword evidence="1" id="KW-0812">Transmembrane</keyword>